<sequence>MKSIKVLGMALLGMSIILASCSAEDGEKGDQGLQGAKGDTGDKGDQGEQGIPGEDKPNVDFYFQNGFSDYTDTQDASIVPPNIGSDDQELQLLYSNNGLVTTERRSVLRFDNIADEITATLVGDGENCADAFRVNKATLYVYLTGYTNQDYDNLFMKIGFYGEDEPTFEQTEATWTFAHENEYWAADGGEAATWAGFSGSDDYTFLLPKGSGEAYGWFPIMLPRSVVENWICNTGSNKGMRLRIDPNSVDLGQGSIDIASSENPNTDLRPLLVIETEDVEPSATTKMAPSGKAKDWENLSYEEKMAPLYRYFAAKGL</sequence>
<dbReference type="Proteomes" id="UP000290261">
    <property type="component" value="Unassembled WGS sequence"/>
</dbReference>
<dbReference type="AlphaFoldDB" id="A0A444VIU5"/>
<evidence type="ECO:0000313" key="3">
    <source>
        <dbReference type="EMBL" id="RYC50695.1"/>
    </source>
</evidence>
<comment type="caution">
    <text evidence="3">The sequence shown here is derived from an EMBL/GenBank/DDBJ whole genome shotgun (WGS) entry which is preliminary data.</text>
</comment>
<feature type="chain" id="PRO_5019360294" description="Collagen-like protein" evidence="2">
    <location>
        <begin position="26"/>
        <end position="317"/>
    </location>
</feature>
<dbReference type="RefSeq" id="WP_129654931.1">
    <property type="nucleotide sequence ID" value="NZ_ML142912.1"/>
</dbReference>
<evidence type="ECO:0008006" key="5">
    <source>
        <dbReference type="Google" id="ProtNLM"/>
    </source>
</evidence>
<dbReference type="Gene3D" id="1.20.5.320">
    <property type="entry name" value="6-Phosphogluconate Dehydrogenase, domain 3"/>
    <property type="match status" value="1"/>
</dbReference>
<dbReference type="EMBL" id="JJMP01000008">
    <property type="protein sequence ID" value="RYC50695.1"/>
    <property type="molecule type" value="Genomic_DNA"/>
</dbReference>
<dbReference type="PROSITE" id="PS51257">
    <property type="entry name" value="PROKAR_LIPOPROTEIN"/>
    <property type="match status" value="1"/>
</dbReference>
<dbReference type="NCBIfam" id="NF033679">
    <property type="entry name" value="DNRLRE_dom"/>
    <property type="match status" value="1"/>
</dbReference>
<evidence type="ECO:0000313" key="4">
    <source>
        <dbReference type="Proteomes" id="UP000290261"/>
    </source>
</evidence>
<evidence type="ECO:0000256" key="1">
    <source>
        <dbReference type="SAM" id="MobiDB-lite"/>
    </source>
</evidence>
<organism evidence="3 4">
    <name type="scientific">Flagellimonas olearia</name>
    <dbReference type="NCBI Taxonomy" id="552546"/>
    <lineage>
        <taxon>Bacteria</taxon>
        <taxon>Pseudomonadati</taxon>
        <taxon>Bacteroidota</taxon>
        <taxon>Flavobacteriia</taxon>
        <taxon>Flavobacteriales</taxon>
        <taxon>Flavobacteriaceae</taxon>
        <taxon>Flagellimonas</taxon>
    </lineage>
</organism>
<reference evidence="3 4" key="1">
    <citation type="submission" date="2014-04" db="EMBL/GenBank/DDBJ databases">
        <title>Whole genome of Muricauda olearia.</title>
        <authorList>
            <person name="Zhang X.-H."/>
            <person name="Tang K."/>
        </authorList>
    </citation>
    <scope>NUCLEOTIDE SEQUENCE [LARGE SCALE GENOMIC DNA]</scope>
    <source>
        <strain evidence="3 4">Th120</strain>
    </source>
</reference>
<keyword evidence="2" id="KW-0732">Signal</keyword>
<evidence type="ECO:0000256" key="2">
    <source>
        <dbReference type="SAM" id="SignalP"/>
    </source>
</evidence>
<feature type="region of interest" description="Disordered" evidence="1">
    <location>
        <begin position="27"/>
        <end position="57"/>
    </location>
</feature>
<accession>A0A444VIU5</accession>
<feature type="signal peptide" evidence="2">
    <location>
        <begin position="1"/>
        <end position="25"/>
    </location>
</feature>
<proteinExistence type="predicted"/>
<name>A0A444VIU5_9FLAO</name>
<keyword evidence="4" id="KW-1185">Reference proteome</keyword>
<protein>
    <recommendedName>
        <fullName evidence="5">Collagen-like protein</fullName>
    </recommendedName>
</protein>
<gene>
    <name evidence="3" type="ORF">DN53_16360</name>
</gene>